<evidence type="ECO:0000256" key="3">
    <source>
        <dbReference type="PIRSR" id="PIRSR606689-1"/>
    </source>
</evidence>
<dbReference type="KEGG" id="aluc:AKAW2_50669S"/>
<keyword evidence="1 3" id="KW-0547">Nucleotide-binding</keyword>
<dbReference type="Proteomes" id="UP000075230">
    <property type="component" value="Unassembled WGS sequence"/>
</dbReference>
<dbReference type="GO" id="GO:0046872">
    <property type="term" value="F:metal ion binding"/>
    <property type="evidence" value="ECO:0007669"/>
    <property type="project" value="UniProtKB-KW"/>
</dbReference>
<dbReference type="PANTHER" id="PTHR11711">
    <property type="entry name" value="ADP RIBOSYLATION FACTOR-RELATED"/>
    <property type="match status" value="1"/>
</dbReference>
<gene>
    <name evidence="5" type="ORF">AKAW2_50669S</name>
    <name evidence="6" type="ORF">RIB2604_04100010</name>
</gene>
<evidence type="ECO:0000256" key="1">
    <source>
        <dbReference type="ARBA" id="ARBA00022741"/>
    </source>
</evidence>
<dbReference type="Pfam" id="PF00025">
    <property type="entry name" value="Arf"/>
    <property type="match status" value="1"/>
</dbReference>
<dbReference type="Proteomes" id="UP000661280">
    <property type="component" value="Chromosome 5"/>
</dbReference>
<keyword evidence="2 3" id="KW-0342">GTP-binding</keyword>
<proteinExistence type="predicted"/>
<feature type="binding site" evidence="4">
    <location>
        <position position="43"/>
    </location>
    <ligand>
        <name>Mg(2+)</name>
        <dbReference type="ChEBI" id="CHEBI:18420"/>
    </ligand>
</feature>
<dbReference type="InterPro" id="IPR027417">
    <property type="entry name" value="P-loop_NTPase"/>
</dbReference>
<dbReference type="InterPro" id="IPR006689">
    <property type="entry name" value="Small_GTPase_ARF/SAR"/>
</dbReference>
<reference evidence="5" key="3">
    <citation type="submission" date="2021-01" db="EMBL/GenBank/DDBJ databases">
        <authorList>
            <consortium name="Aspergillus luchuensis mut. kawachii IFO 4304 genome sequencing consortium"/>
            <person name="Kazuki M."/>
            <person name="Futagami T."/>
        </authorList>
    </citation>
    <scope>NUCLEOTIDE SEQUENCE</scope>
    <source>
        <strain evidence="5">IFO 4308</strain>
    </source>
</reference>
<evidence type="ECO:0000313" key="6">
    <source>
        <dbReference type="EMBL" id="GAT31190.1"/>
    </source>
</evidence>
<dbReference type="SMART" id="SM00177">
    <property type="entry name" value="ARF"/>
    <property type="match status" value="1"/>
</dbReference>
<dbReference type="VEuPathDB" id="FungiDB:ASPFODRAFT_142152"/>
<dbReference type="EMBL" id="AP024429">
    <property type="protein sequence ID" value="BCS00328.1"/>
    <property type="molecule type" value="Genomic_DNA"/>
</dbReference>
<dbReference type="GeneID" id="64961649"/>
<feature type="binding site" evidence="4">
    <location>
        <position position="62"/>
    </location>
    <ligand>
        <name>Mg(2+)</name>
        <dbReference type="ChEBI" id="CHEBI:18420"/>
    </ligand>
</feature>
<feature type="binding site" evidence="3">
    <location>
        <begin position="36"/>
        <end position="43"/>
    </location>
    <ligand>
        <name>GTP</name>
        <dbReference type="ChEBI" id="CHEBI:37565"/>
    </ligand>
</feature>
<reference evidence="6 7" key="1">
    <citation type="journal article" date="2016" name="DNA Res.">
        <title>Genome sequence of Aspergillus luchuensis NBRC 4314.</title>
        <authorList>
            <person name="Yamada O."/>
            <person name="Machida M."/>
            <person name="Hosoyama A."/>
            <person name="Goto M."/>
            <person name="Takahashi T."/>
            <person name="Futagami T."/>
            <person name="Yamagata Y."/>
            <person name="Takeuchi M."/>
            <person name="Kobayashi T."/>
            <person name="Koike H."/>
            <person name="Abe K."/>
            <person name="Asai K."/>
            <person name="Arita M."/>
            <person name="Fujita N."/>
            <person name="Fukuda K."/>
            <person name="Higa K."/>
            <person name="Horikawa H."/>
            <person name="Ishikawa T."/>
            <person name="Jinno K."/>
            <person name="Kato Y."/>
            <person name="Kirimura K."/>
            <person name="Mizutani O."/>
            <person name="Nakasone K."/>
            <person name="Sano M."/>
            <person name="Shiraishi Y."/>
            <person name="Tsukahara M."/>
            <person name="Gomi K."/>
        </authorList>
    </citation>
    <scope>NUCLEOTIDE SEQUENCE [LARGE SCALE GENOMIC DNA]</scope>
    <source>
        <strain evidence="6 7">RIB 2604</strain>
    </source>
</reference>
<name>A0A146G000_ASPKA</name>
<evidence type="ECO:0000313" key="8">
    <source>
        <dbReference type="Proteomes" id="UP000661280"/>
    </source>
</evidence>
<dbReference type="EMBL" id="BCWF01000040">
    <property type="protein sequence ID" value="GAT31190.1"/>
    <property type="molecule type" value="Genomic_DNA"/>
</dbReference>
<feature type="binding site" evidence="3">
    <location>
        <begin position="137"/>
        <end position="140"/>
    </location>
    <ligand>
        <name>GTP</name>
        <dbReference type="ChEBI" id="CHEBI:37565"/>
    </ligand>
</feature>
<organism evidence="6 7">
    <name type="scientific">Aspergillus kawachii</name>
    <name type="common">White koji mold</name>
    <name type="synonym">Aspergillus awamori var. kawachi</name>
    <dbReference type="NCBI Taxonomy" id="1069201"/>
    <lineage>
        <taxon>Eukaryota</taxon>
        <taxon>Fungi</taxon>
        <taxon>Dikarya</taxon>
        <taxon>Ascomycota</taxon>
        <taxon>Pezizomycotina</taxon>
        <taxon>Eurotiomycetes</taxon>
        <taxon>Eurotiomycetidae</taxon>
        <taxon>Eurotiales</taxon>
        <taxon>Aspergillaceae</taxon>
        <taxon>Aspergillus</taxon>
        <taxon>Aspergillus subgen. Circumdati</taxon>
    </lineage>
</organism>
<reference evidence="7" key="2">
    <citation type="submission" date="2016-02" db="EMBL/GenBank/DDBJ databases">
        <title>Genome sequencing of Aspergillus luchuensis NBRC 4314.</title>
        <authorList>
            <person name="Yamada O."/>
        </authorList>
    </citation>
    <scope>NUCLEOTIDE SEQUENCE [LARGE SCALE GENOMIC DNA]</scope>
    <source>
        <strain evidence="7">RIB 2604</strain>
    </source>
</reference>
<dbReference type="AlphaFoldDB" id="A0A146G000"/>
<dbReference type="SUPFAM" id="SSF52540">
    <property type="entry name" value="P-loop containing nucleoside triphosphate hydrolases"/>
    <property type="match status" value="1"/>
</dbReference>
<keyword evidence="4" id="KW-0460">Magnesium</keyword>
<dbReference type="RefSeq" id="XP_041544090.1">
    <property type="nucleotide sequence ID" value="XM_041690513.1"/>
</dbReference>
<reference evidence="5" key="4">
    <citation type="submission" date="2021-02" db="EMBL/GenBank/DDBJ databases">
        <title>Aspergillus luchuensis mut. kawachii IFO 4304 genome sequence.</title>
        <authorList>
            <person name="Mori K."/>
            <person name="Kadooka C."/>
            <person name="Goto M."/>
            <person name="Futagami T."/>
        </authorList>
    </citation>
    <scope>NUCLEOTIDE SEQUENCE</scope>
    <source>
        <strain evidence="5">IFO 4308</strain>
    </source>
</reference>
<dbReference type="Gene3D" id="3.40.50.300">
    <property type="entry name" value="P-loop containing nucleotide triphosphate hydrolases"/>
    <property type="match status" value="1"/>
</dbReference>
<sequence>MDSKHRIQLSTQTRLTPRELSKWIFGERHYRILLLGEDNCGKTTFLRRLKFGEIGEQEPLPTRDLDIETVNYPASYEWSIWEFRLQCGPLIWRELTQYTLVVWLHDCCTEEWPPWKLHSLLDQMVERGCRYIWVGLNKQDSPDVSKEVVQKARRKYEEEFAKYKEDISWKVLTHKLSSKTGVGVFEVLEDIYQTVKKVNLEPVKEDKWDKKGTVLSDVTDEELTTEQLQHRIEREITGDTFDPDTFWTSFLKGELPVWTHYTYLKALYFVILESAKKKNFCEISEDFVISLNRLRKISPQLFGDSETPRAYIHAPFSRCLVTFWTLQLQHGIRDYRMHTMSADLPFREEFSQILHHSPSLINTYLWKNYYSFNPVSRPRDVWSIPNLRSLPTQTHYLRDPATVPRRSKGPDRLTRYAFAVIQYVRNMGAAREPVVTQALVALQQATMRARTIDPTIESYSETQAYFWIQIVHAALQSLDEEKGLADTSKMSFEAFQEIFRLKPTRWKEYYSNKVWNSVAARSQFVMPDLKPLPKIITALPGKETIRISELIPELPSAEELTFRVKMACEELTPALQNLGPPVLSHAHLLFYLYKRFTQDTRQTSREKLESRARELFSEVAGPMVAGATHRKFWIQQVGVGVSNSDIGRGHSTFPEFITNNLHLVFDELHSICYGPEVWNSVDAVEKILDPDRRRMEAIIDTADANTSGSSK</sequence>
<accession>A0A146G000</accession>
<protein>
    <submittedName>
        <fullName evidence="6">Uncharacterized protein</fullName>
    </submittedName>
</protein>
<keyword evidence="4" id="KW-0479">Metal-binding</keyword>
<evidence type="ECO:0000256" key="2">
    <source>
        <dbReference type="ARBA" id="ARBA00023134"/>
    </source>
</evidence>
<evidence type="ECO:0000256" key="4">
    <source>
        <dbReference type="PIRSR" id="PIRSR606689-2"/>
    </source>
</evidence>
<evidence type="ECO:0000313" key="5">
    <source>
        <dbReference type="EMBL" id="BCS00328.1"/>
    </source>
</evidence>
<dbReference type="OrthoDB" id="427186at2759"/>
<keyword evidence="8" id="KW-1185">Reference proteome</keyword>
<dbReference type="InterPro" id="IPR024156">
    <property type="entry name" value="Small_GTPase_ARF"/>
</dbReference>
<dbReference type="GO" id="GO:0005525">
    <property type="term" value="F:GTP binding"/>
    <property type="evidence" value="ECO:0007669"/>
    <property type="project" value="UniProtKB-KW"/>
</dbReference>
<evidence type="ECO:0000313" key="7">
    <source>
        <dbReference type="Proteomes" id="UP000075230"/>
    </source>
</evidence>
<dbReference type="GO" id="GO:0003924">
    <property type="term" value="F:GTPase activity"/>
    <property type="evidence" value="ECO:0007669"/>
    <property type="project" value="InterPro"/>
</dbReference>